<name>T1D529_9ZZZZ</name>
<gene>
    <name evidence="1" type="ORF">B1B_01065</name>
</gene>
<accession>T1D529</accession>
<dbReference type="PANTHER" id="PTHR40266">
    <property type="entry name" value="TOXIN HIGB-1"/>
    <property type="match status" value="1"/>
</dbReference>
<comment type="caution">
    <text evidence="1">The sequence shown here is derived from an EMBL/GenBank/DDBJ whole genome shotgun (WGS) entry which is preliminary data.</text>
</comment>
<evidence type="ECO:0000313" key="1">
    <source>
        <dbReference type="EMBL" id="EQD77440.1"/>
    </source>
</evidence>
<dbReference type="AlphaFoldDB" id="T1D529"/>
<proteinExistence type="predicted"/>
<dbReference type="Pfam" id="PF05015">
    <property type="entry name" value="HigB-like_toxin"/>
    <property type="match status" value="1"/>
</dbReference>
<dbReference type="EMBL" id="AUZY01000775">
    <property type="protein sequence ID" value="EQD77440.1"/>
    <property type="molecule type" value="Genomic_DNA"/>
</dbReference>
<dbReference type="InterPro" id="IPR035093">
    <property type="entry name" value="RelE/ParE_toxin_dom_sf"/>
</dbReference>
<dbReference type="SUPFAM" id="SSF143011">
    <property type="entry name" value="RelE-like"/>
    <property type="match status" value="1"/>
</dbReference>
<protein>
    <submittedName>
        <fullName evidence="1">Plasmid maintenance system killer</fullName>
    </submittedName>
</protein>
<dbReference type="Gene3D" id="3.30.2310.20">
    <property type="entry name" value="RelE-like"/>
    <property type="match status" value="1"/>
</dbReference>
<organism evidence="1">
    <name type="scientific">mine drainage metagenome</name>
    <dbReference type="NCBI Taxonomy" id="410659"/>
    <lineage>
        <taxon>unclassified sequences</taxon>
        <taxon>metagenomes</taxon>
        <taxon>ecological metagenomes</taxon>
    </lineage>
</organism>
<sequence>MIRPFRDPRTEVLFNDQDVPWFRAIERGARRKLLYLHQAQRLDELKVQPGNRLGALKGDRKGQNSIRINDQWRICLRWKDDDAFDVEIVDYHRGAA</sequence>
<dbReference type="InterPro" id="IPR007711">
    <property type="entry name" value="HigB-1"/>
</dbReference>
<reference evidence="1" key="2">
    <citation type="journal article" date="2014" name="ISME J.">
        <title>Microbial stratification in low pH oxic and suboxic macroscopic growths along an acid mine drainage.</title>
        <authorList>
            <person name="Mendez-Garcia C."/>
            <person name="Mesa V."/>
            <person name="Sprenger R.R."/>
            <person name="Richter M."/>
            <person name="Diez M.S."/>
            <person name="Solano J."/>
            <person name="Bargiela R."/>
            <person name="Golyshina O.V."/>
            <person name="Manteca A."/>
            <person name="Ramos J.L."/>
            <person name="Gallego J.R."/>
            <person name="Llorente I."/>
            <person name="Martins Dos Santos V.A."/>
            <person name="Jensen O.N."/>
            <person name="Pelaez A.I."/>
            <person name="Sanchez J."/>
            <person name="Ferrer M."/>
        </authorList>
    </citation>
    <scope>NUCLEOTIDE SEQUENCE</scope>
</reference>
<reference evidence="1" key="1">
    <citation type="submission" date="2013-08" db="EMBL/GenBank/DDBJ databases">
        <authorList>
            <person name="Mendez C."/>
            <person name="Richter M."/>
            <person name="Ferrer M."/>
            <person name="Sanchez J."/>
        </authorList>
    </citation>
    <scope>NUCLEOTIDE SEQUENCE</scope>
</reference>
<dbReference type="PANTHER" id="PTHR40266:SF2">
    <property type="entry name" value="TOXIN HIGB-1"/>
    <property type="match status" value="1"/>
</dbReference>